<feature type="transmembrane region" description="Helical" evidence="2">
    <location>
        <begin position="207"/>
        <end position="231"/>
    </location>
</feature>
<reference evidence="3 4" key="1">
    <citation type="submission" date="2019-07" db="EMBL/GenBank/DDBJ databases">
        <title>Genomics analysis of Aphanomyces spp. identifies a new class of oomycete effector associated with host adaptation.</title>
        <authorList>
            <person name="Gaulin E."/>
        </authorList>
    </citation>
    <scope>NUCLEOTIDE SEQUENCE [LARGE SCALE GENOMIC DNA]</scope>
    <source>
        <strain evidence="3 4">ATCC 201684</strain>
    </source>
</reference>
<feature type="transmembrane region" description="Helical" evidence="2">
    <location>
        <begin position="313"/>
        <end position="336"/>
    </location>
</feature>
<sequence>MQPWLARWLYGPKGTEKARSLAFKMELFALIKISAPTFLTALSACAISLVDHIVAGHLGTSELTAVAYSRMLLDLIIIVFSQGFCEGTNALCSQAFGAKNYKSLGRYFQLGSFCLILASFPIGALSWNAGYILYRVGIPSHTAHLADLYRRYCIIGLMSRLLLKNMQSYFQAQHIVVPAAVISILFVGIDILIKITLTFGWTDDWRGLGFIGIPLATSATYWLLLLTYTIYMFAIQQYHKASWCWDCGQVFENAQLQVCAVVVAMTGQAQLAAHNSMLELFLFVTSPIYGLMTGSTTRIAMHLGGGQPLLAQAVSHLTLACIMTIAVCTSLALIFTQSFLGRVFSKDPQVVYYAVLNAQSRTLPVIIGFFVGAWLVGVPVAYFADIRWGWGLIGVWMGISLGYLITMAFGAWAVLKSDWENEAKKAVALFKKDDVQESSAATDGSATDGAIVNSVTSV</sequence>
<feature type="transmembrane region" description="Helical" evidence="2">
    <location>
        <begin position="390"/>
        <end position="415"/>
    </location>
</feature>
<dbReference type="VEuPathDB" id="FungiDB:AeMF1_012554"/>
<dbReference type="GO" id="GO:0042910">
    <property type="term" value="F:xenobiotic transmembrane transporter activity"/>
    <property type="evidence" value="ECO:0007669"/>
    <property type="project" value="InterPro"/>
</dbReference>
<feature type="transmembrane region" description="Helical" evidence="2">
    <location>
        <begin position="27"/>
        <end position="50"/>
    </location>
</feature>
<evidence type="ECO:0000256" key="2">
    <source>
        <dbReference type="SAM" id="Phobius"/>
    </source>
</evidence>
<name>A0A6G0XCB9_9STRA</name>
<feature type="transmembrane region" description="Helical" evidence="2">
    <location>
        <begin position="104"/>
        <end position="128"/>
    </location>
</feature>
<evidence type="ECO:0000313" key="3">
    <source>
        <dbReference type="EMBL" id="KAF0737774.1"/>
    </source>
</evidence>
<keyword evidence="2" id="KW-0472">Membrane</keyword>
<evidence type="ECO:0008006" key="5">
    <source>
        <dbReference type="Google" id="ProtNLM"/>
    </source>
</evidence>
<dbReference type="Proteomes" id="UP000481153">
    <property type="component" value="Unassembled WGS sequence"/>
</dbReference>
<dbReference type="PANTHER" id="PTHR11206">
    <property type="entry name" value="MULTIDRUG RESISTANCE PROTEIN"/>
    <property type="match status" value="1"/>
</dbReference>
<feature type="transmembrane region" description="Helical" evidence="2">
    <location>
        <begin position="175"/>
        <end position="201"/>
    </location>
</feature>
<dbReference type="InterPro" id="IPR002528">
    <property type="entry name" value="MATE_fam"/>
</dbReference>
<comment type="caution">
    <text evidence="3">The sequence shown here is derived from an EMBL/GenBank/DDBJ whole genome shotgun (WGS) entry which is preliminary data.</text>
</comment>
<keyword evidence="4" id="KW-1185">Reference proteome</keyword>
<dbReference type="EMBL" id="VJMJ01000081">
    <property type="protein sequence ID" value="KAF0737774.1"/>
    <property type="molecule type" value="Genomic_DNA"/>
</dbReference>
<proteinExistence type="inferred from homology"/>
<evidence type="ECO:0000256" key="1">
    <source>
        <dbReference type="ARBA" id="ARBA00010199"/>
    </source>
</evidence>
<accession>A0A6G0XCB9</accession>
<dbReference type="GO" id="GO:0016020">
    <property type="term" value="C:membrane"/>
    <property type="evidence" value="ECO:0007669"/>
    <property type="project" value="InterPro"/>
</dbReference>
<dbReference type="AlphaFoldDB" id="A0A6G0XCB9"/>
<keyword evidence="2" id="KW-0812">Transmembrane</keyword>
<keyword evidence="2" id="KW-1133">Transmembrane helix</keyword>
<dbReference type="Pfam" id="PF01554">
    <property type="entry name" value="MatE"/>
    <property type="match status" value="2"/>
</dbReference>
<feature type="transmembrane region" description="Helical" evidence="2">
    <location>
        <begin position="363"/>
        <end position="384"/>
    </location>
</feature>
<feature type="transmembrane region" description="Helical" evidence="2">
    <location>
        <begin position="280"/>
        <end position="301"/>
    </location>
</feature>
<evidence type="ECO:0000313" key="4">
    <source>
        <dbReference type="Proteomes" id="UP000481153"/>
    </source>
</evidence>
<comment type="similarity">
    <text evidence="1">Belongs to the multi antimicrobial extrusion (MATE) (TC 2.A.66.1) family.</text>
</comment>
<organism evidence="3 4">
    <name type="scientific">Aphanomyces euteiches</name>
    <dbReference type="NCBI Taxonomy" id="100861"/>
    <lineage>
        <taxon>Eukaryota</taxon>
        <taxon>Sar</taxon>
        <taxon>Stramenopiles</taxon>
        <taxon>Oomycota</taxon>
        <taxon>Saprolegniomycetes</taxon>
        <taxon>Saprolegniales</taxon>
        <taxon>Verrucalvaceae</taxon>
        <taxon>Aphanomyces</taxon>
    </lineage>
</organism>
<dbReference type="GO" id="GO:0015297">
    <property type="term" value="F:antiporter activity"/>
    <property type="evidence" value="ECO:0007669"/>
    <property type="project" value="InterPro"/>
</dbReference>
<protein>
    <recommendedName>
        <fullName evidence="5">MATE efflux family protein</fullName>
    </recommendedName>
</protein>
<gene>
    <name evidence="3" type="ORF">Ae201684_006268</name>
</gene>